<reference evidence="3 4" key="1">
    <citation type="submission" date="2016-06" db="EMBL/GenBank/DDBJ databases">
        <title>Gene turnover analysis identifies the evolutionary adaptation of the extremophile Acidithiobacillus caldus.</title>
        <authorList>
            <person name="Zhang X."/>
        </authorList>
    </citation>
    <scope>NUCLEOTIDE SEQUENCE [LARGE SCALE GENOMIC DNA]</scope>
    <source>
        <strain evidence="1 3">DX</strain>
        <strain evidence="2 4">S1</strain>
    </source>
</reference>
<comment type="caution">
    <text evidence="2">The sequence shown here is derived from an EMBL/GenBank/DDBJ whole genome shotgun (WGS) entry which is preliminary data.</text>
</comment>
<dbReference type="AlphaFoldDB" id="A0A1E7YU15"/>
<dbReference type="Proteomes" id="UP000175707">
    <property type="component" value="Unassembled WGS sequence"/>
</dbReference>
<sequence length="135" mass="15250">MHLKELLSGHRFLVLAVMEGERCPAVQFLLRGERQYEASRNGLMILLKRAATEGLSGFPTSLLHLVDQPNGIYEFIKGDLRLLFFKGQDSDLVVCTEGYIKKGQKAHKKEVARAIKVKSDYMEAKKSGLIDIEKE</sequence>
<gene>
    <name evidence="1" type="ORF">BAE27_05135</name>
    <name evidence="2" type="ORF">BAE30_11315</name>
</gene>
<dbReference type="Proteomes" id="UP000175616">
    <property type="component" value="Unassembled WGS sequence"/>
</dbReference>
<dbReference type="RefSeq" id="WP_070113783.1">
    <property type="nucleotide sequence ID" value="NZ_LZYE01000109.1"/>
</dbReference>
<evidence type="ECO:0000313" key="3">
    <source>
        <dbReference type="Proteomes" id="UP000175616"/>
    </source>
</evidence>
<proteinExistence type="predicted"/>
<name>A0A1E7YU15_9PROT</name>
<dbReference type="EMBL" id="LZYH01000731">
    <property type="protein sequence ID" value="OFC54352.1"/>
    <property type="molecule type" value="Genomic_DNA"/>
</dbReference>
<evidence type="ECO:0000313" key="2">
    <source>
        <dbReference type="EMBL" id="OFC54352.1"/>
    </source>
</evidence>
<evidence type="ECO:0000313" key="1">
    <source>
        <dbReference type="EMBL" id="OFC36910.1"/>
    </source>
</evidence>
<evidence type="ECO:0000313" key="4">
    <source>
        <dbReference type="Proteomes" id="UP000175707"/>
    </source>
</evidence>
<accession>A0A1E7YU15</accession>
<dbReference type="EMBL" id="LZYE01000109">
    <property type="protein sequence ID" value="OFC36910.1"/>
    <property type="molecule type" value="Genomic_DNA"/>
</dbReference>
<organism evidence="2 4">
    <name type="scientific">Acidithiobacillus caldus</name>
    <dbReference type="NCBI Taxonomy" id="33059"/>
    <lineage>
        <taxon>Bacteria</taxon>
        <taxon>Pseudomonadati</taxon>
        <taxon>Pseudomonadota</taxon>
        <taxon>Acidithiobacillia</taxon>
        <taxon>Acidithiobacillales</taxon>
        <taxon>Acidithiobacillaceae</taxon>
        <taxon>Acidithiobacillus</taxon>
    </lineage>
</organism>
<protein>
    <submittedName>
        <fullName evidence="2">Uncharacterized protein</fullName>
    </submittedName>
</protein>